<dbReference type="PANTHER" id="PTHR16222:SF24">
    <property type="entry name" value="ADP-RIBOSYLHYDROLASE ARH3"/>
    <property type="match status" value="1"/>
</dbReference>
<feature type="binding site" evidence="25">
    <location>
        <position position="21"/>
    </location>
    <ligand>
        <name>Mg(2+)</name>
        <dbReference type="ChEBI" id="CHEBI:18420"/>
        <label>1</label>
    </ligand>
</feature>
<dbReference type="InterPro" id="IPR036705">
    <property type="entry name" value="Ribosyl_crysJ1_sf"/>
</dbReference>
<keyword evidence="10 25" id="KW-0479">Metal-binding</keyword>
<dbReference type="EC" id="3.2.1.143" evidence="7"/>
<dbReference type="GO" id="GO:0004649">
    <property type="term" value="F:poly(ADP-ribose) glycohydrolase activity"/>
    <property type="evidence" value="ECO:0007669"/>
    <property type="project" value="UniProtKB-EC"/>
</dbReference>
<dbReference type="GO" id="GO:0006281">
    <property type="term" value="P:DNA repair"/>
    <property type="evidence" value="ECO:0007669"/>
    <property type="project" value="UniProtKB-KW"/>
</dbReference>
<accession>A0AAJ7WUE6</accession>
<organism evidence="26 27">
    <name type="scientific">Petromyzon marinus</name>
    <name type="common">Sea lamprey</name>
    <dbReference type="NCBI Taxonomy" id="7757"/>
    <lineage>
        <taxon>Eukaryota</taxon>
        <taxon>Metazoa</taxon>
        <taxon>Chordata</taxon>
        <taxon>Craniata</taxon>
        <taxon>Vertebrata</taxon>
        <taxon>Cyclostomata</taxon>
        <taxon>Hyperoartia</taxon>
        <taxon>Petromyzontiformes</taxon>
        <taxon>Petromyzontidae</taxon>
        <taxon>Petromyzon</taxon>
    </lineage>
</organism>
<evidence type="ECO:0000256" key="23">
    <source>
        <dbReference type="ARBA" id="ARBA00043193"/>
    </source>
</evidence>
<comment type="subcellular location">
    <subcellularLocation>
        <location evidence="2">Chromosome</location>
    </subcellularLocation>
    <subcellularLocation>
        <location evidence="4">Cytoplasm</location>
    </subcellularLocation>
    <subcellularLocation>
        <location evidence="3">Mitochondrion matrix</location>
    </subcellularLocation>
    <subcellularLocation>
        <location evidence="1">Nucleus</location>
    </subcellularLocation>
</comment>
<feature type="binding site" evidence="25">
    <location>
        <position position="23"/>
    </location>
    <ligand>
        <name>Mg(2+)</name>
        <dbReference type="ChEBI" id="CHEBI:18420"/>
        <label>1</label>
    </ligand>
</feature>
<evidence type="ECO:0000256" key="3">
    <source>
        <dbReference type="ARBA" id="ARBA00004305"/>
    </source>
</evidence>
<evidence type="ECO:0000256" key="20">
    <source>
        <dbReference type="ARBA" id="ARBA00042722"/>
    </source>
</evidence>
<evidence type="ECO:0000256" key="19">
    <source>
        <dbReference type="ARBA" id="ARBA00042471"/>
    </source>
</evidence>
<keyword evidence="13 25" id="KW-0460">Magnesium</keyword>
<dbReference type="AlphaFoldDB" id="A0AAJ7WUE6"/>
<evidence type="ECO:0000313" key="26">
    <source>
        <dbReference type="Proteomes" id="UP001318040"/>
    </source>
</evidence>
<keyword evidence="9" id="KW-0963">Cytoplasm</keyword>
<dbReference type="PANTHER" id="PTHR16222">
    <property type="entry name" value="ADP-RIBOSYLGLYCOHYDROLASE"/>
    <property type="match status" value="1"/>
</dbReference>
<comment type="cofactor">
    <cofactor evidence="25">
        <name>Mg(2+)</name>
        <dbReference type="ChEBI" id="CHEBI:18420"/>
    </cofactor>
    <text evidence="25">Binds 2 magnesium ions per subunit.</text>
</comment>
<evidence type="ECO:0000256" key="6">
    <source>
        <dbReference type="ARBA" id="ARBA00011245"/>
    </source>
</evidence>
<feature type="binding site" evidence="25">
    <location>
        <position position="258"/>
    </location>
    <ligand>
        <name>Mg(2+)</name>
        <dbReference type="ChEBI" id="CHEBI:18420"/>
        <label>1</label>
    </ligand>
</feature>
<evidence type="ECO:0000256" key="11">
    <source>
        <dbReference type="ARBA" id="ARBA00022763"/>
    </source>
</evidence>
<evidence type="ECO:0000256" key="12">
    <source>
        <dbReference type="ARBA" id="ARBA00022801"/>
    </source>
</evidence>
<keyword evidence="11" id="KW-0227">DNA damage</keyword>
<evidence type="ECO:0000256" key="4">
    <source>
        <dbReference type="ARBA" id="ARBA00004496"/>
    </source>
</evidence>
<feature type="binding site" evidence="25">
    <location>
        <position position="22"/>
    </location>
    <ligand>
        <name>Mg(2+)</name>
        <dbReference type="ChEBI" id="CHEBI:18420"/>
        <label>1</label>
    </ligand>
</feature>
<evidence type="ECO:0000256" key="9">
    <source>
        <dbReference type="ARBA" id="ARBA00022490"/>
    </source>
</evidence>
<evidence type="ECO:0000256" key="25">
    <source>
        <dbReference type="PIRSR" id="PIRSR605502-1"/>
    </source>
</evidence>
<dbReference type="GO" id="GO:0005759">
    <property type="term" value="C:mitochondrial matrix"/>
    <property type="evidence" value="ECO:0007669"/>
    <property type="project" value="UniProtKB-SubCell"/>
</dbReference>
<keyword evidence="15" id="KW-0234">DNA repair</keyword>
<evidence type="ECO:0000256" key="5">
    <source>
        <dbReference type="ARBA" id="ARBA00010702"/>
    </source>
</evidence>
<dbReference type="Gene3D" id="1.10.4080.10">
    <property type="entry name" value="ADP-ribosylation/Crystallin J1"/>
    <property type="match status" value="1"/>
</dbReference>
<sequence>MVRDTVGNQRSTAGVGDFLYTDDTAMLRSVAQSLIDNGRFDAQDMSQRFAKEYQKEPLRGYGAGVVTVFEKFQQRAYAGDDVFTPAAEQFEGRGSFGNGGAMRVAPVALAYPATADVKHIARLSARITHANSLGYNGTILQALAVHFAITEDNICALTFVDKLIQEMLEVEESSNDKASAKSATPYCNRLEKIKEFLNLKDVPREDVVQYLGNNVQALESVPTAVYAFLRCLQPEPDIPEELGGVARTLLYAVSLGGDTDTVASMAGAIAGAYHGDGGLPASWLELSEGVQEARTQARQLLEQYQRNLRCSSTSVDRNPSQNCNAEQK</sequence>
<dbReference type="FunFam" id="1.10.4080.10:FF:000001">
    <property type="entry name" value="ADP-ribose glycohydrolase ARH3"/>
    <property type="match status" value="1"/>
</dbReference>
<keyword evidence="14" id="KW-0496">Mitochondrion</keyword>
<dbReference type="InterPro" id="IPR050792">
    <property type="entry name" value="ADP-ribosylglycohydrolase"/>
</dbReference>
<evidence type="ECO:0000256" key="22">
    <source>
        <dbReference type="ARBA" id="ARBA00043187"/>
    </source>
</evidence>
<dbReference type="RefSeq" id="XP_032810544.1">
    <property type="nucleotide sequence ID" value="XM_032954653.1"/>
</dbReference>
<evidence type="ECO:0000256" key="8">
    <source>
        <dbReference type="ARBA" id="ARBA00022454"/>
    </source>
</evidence>
<protein>
    <recommendedName>
        <fullName evidence="17">ADP-ribosylhydrolase ARH3</fullName>
        <ecNumber evidence="7">3.2.1.143</ecNumber>
    </recommendedName>
    <alternativeName>
        <fullName evidence="18">ADP-ribose glycohydrolase ARH3</fullName>
    </alternativeName>
    <alternativeName>
        <fullName evidence="19">ADP-ribosylhydrolase 3</fullName>
    </alternativeName>
    <alternativeName>
        <fullName evidence="22">O-acetyl-ADP-ribose deacetylase ARH3</fullName>
    </alternativeName>
    <alternativeName>
        <fullName evidence="23">Poly(ADP-ribose) glycohydrolase ARH3</fullName>
    </alternativeName>
    <alternativeName>
        <fullName evidence="21">[Protein ADP-ribosylarginine] hydrolase-like protein 2</fullName>
    </alternativeName>
    <alternativeName>
        <fullName evidence="20">[Protein ADP-ribosylserine] hydrolase</fullName>
    </alternativeName>
</protein>
<dbReference type="InterPro" id="IPR005502">
    <property type="entry name" value="Ribosyl_crysJ1"/>
</dbReference>
<dbReference type="SUPFAM" id="SSF101478">
    <property type="entry name" value="ADP-ribosylglycohydrolase"/>
    <property type="match status" value="1"/>
</dbReference>
<evidence type="ECO:0000256" key="14">
    <source>
        <dbReference type="ARBA" id="ARBA00023128"/>
    </source>
</evidence>
<evidence type="ECO:0000256" key="18">
    <source>
        <dbReference type="ARBA" id="ARBA00042398"/>
    </source>
</evidence>
<comment type="subunit">
    <text evidence="6">Monomer.</text>
</comment>
<dbReference type="GO" id="GO:0140290">
    <property type="term" value="P:peptidyl-serine ADP-deribosylation"/>
    <property type="evidence" value="ECO:0007669"/>
    <property type="project" value="UniProtKB-ARBA"/>
</dbReference>
<evidence type="ECO:0000256" key="7">
    <source>
        <dbReference type="ARBA" id="ARBA00012255"/>
    </source>
</evidence>
<dbReference type="CTD" id="54936"/>
<keyword evidence="26" id="KW-1185">Reference proteome</keyword>
<evidence type="ECO:0000256" key="24">
    <source>
        <dbReference type="ARBA" id="ARBA00049015"/>
    </source>
</evidence>
<evidence type="ECO:0000256" key="16">
    <source>
        <dbReference type="ARBA" id="ARBA00023242"/>
    </source>
</evidence>
<dbReference type="Pfam" id="PF03747">
    <property type="entry name" value="ADP_ribosyl_GH"/>
    <property type="match status" value="1"/>
</dbReference>
<evidence type="ECO:0000256" key="13">
    <source>
        <dbReference type="ARBA" id="ARBA00022842"/>
    </source>
</evidence>
<proteinExistence type="inferred from homology"/>
<name>A0AAJ7WUE6_PETMA</name>
<evidence type="ECO:0000256" key="15">
    <source>
        <dbReference type="ARBA" id="ARBA00023204"/>
    </source>
</evidence>
<keyword evidence="16" id="KW-0539">Nucleus</keyword>
<evidence type="ECO:0000313" key="27">
    <source>
        <dbReference type="RefSeq" id="XP_032810544.1"/>
    </source>
</evidence>
<keyword evidence="8" id="KW-0158">Chromosome</keyword>
<feature type="binding site" evidence="25">
    <location>
        <position position="260"/>
    </location>
    <ligand>
        <name>Mg(2+)</name>
        <dbReference type="ChEBI" id="CHEBI:18420"/>
        <label>1</label>
    </ligand>
</feature>
<evidence type="ECO:0000256" key="1">
    <source>
        <dbReference type="ARBA" id="ARBA00004123"/>
    </source>
</evidence>
<dbReference type="GO" id="GO:0005694">
    <property type="term" value="C:chromosome"/>
    <property type="evidence" value="ECO:0007669"/>
    <property type="project" value="UniProtKB-SubCell"/>
</dbReference>
<dbReference type="GO" id="GO:0046872">
    <property type="term" value="F:metal ion binding"/>
    <property type="evidence" value="ECO:0007669"/>
    <property type="project" value="UniProtKB-KW"/>
</dbReference>
<evidence type="ECO:0000256" key="10">
    <source>
        <dbReference type="ARBA" id="ARBA00022723"/>
    </source>
</evidence>
<dbReference type="GO" id="GO:0005634">
    <property type="term" value="C:nucleus"/>
    <property type="evidence" value="ECO:0007669"/>
    <property type="project" value="UniProtKB-SubCell"/>
</dbReference>
<comment type="catalytic activity">
    <reaction evidence="24">
        <text>alpha-NAD(+) + H2O = ADP-D-ribose + nicotinamide + H(+)</text>
        <dbReference type="Rhea" id="RHEA:68792"/>
        <dbReference type="ChEBI" id="CHEBI:15377"/>
        <dbReference type="ChEBI" id="CHEBI:15378"/>
        <dbReference type="ChEBI" id="CHEBI:17154"/>
        <dbReference type="ChEBI" id="CHEBI:57967"/>
        <dbReference type="ChEBI" id="CHEBI:77017"/>
    </reaction>
</comment>
<feature type="binding site" evidence="25">
    <location>
        <position position="261"/>
    </location>
    <ligand>
        <name>Mg(2+)</name>
        <dbReference type="ChEBI" id="CHEBI:18420"/>
        <label>1</label>
    </ligand>
</feature>
<comment type="similarity">
    <text evidence="5">Belongs to the ADP-ribosylglycohydrolase family.</text>
</comment>
<evidence type="ECO:0000256" key="17">
    <source>
        <dbReference type="ARBA" id="ARBA00041057"/>
    </source>
</evidence>
<gene>
    <name evidence="27" type="primary">ADPRS</name>
</gene>
<keyword evidence="12" id="KW-0378">Hydrolase</keyword>
<dbReference type="Proteomes" id="UP001318040">
    <property type="component" value="Chromosome 15"/>
</dbReference>
<evidence type="ECO:0000256" key="21">
    <source>
        <dbReference type="ARBA" id="ARBA00042850"/>
    </source>
</evidence>
<evidence type="ECO:0000256" key="2">
    <source>
        <dbReference type="ARBA" id="ARBA00004286"/>
    </source>
</evidence>
<reference evidence="27" key="1">
    <citation type="submission" date="2025-08" db="UniProtKB">
        <authorList>
            <consortium name="RefSeq"/>
        </authorList>
    </citation>
    <scope>IDENTIFICATION</scope>
    <source>
        <tissue evidence="27">Sperm</tissue>
    </source>
</reference>